<dbReference type="EMBL" id="JZXC01000019">
    <property type="protein sequence ID" value="KKA06225.1"/>
    <property type="molecule type" value="Genomic_DNA"/>
</dbReference>
<accession>A0A0F4XKA6</accession>
<reference evidence="2 3" key="1">
    <citation type="submission" date="2015-03" db="EMBL/GenBank/DDBJ databases">
        <title>Pseudomonas fluorescens 1855-344 Genome sequencing and assembly.</title>
        <authorList>
            <person name="Eng W.W.H."/>
            <person name="Gan H.M."/>
            <person name="Savka M.A."/>
        </authorList>
    </citation>
    <scope>NUCLEOTIDE SEQUENCE [LARGE SCALE GENOMIC DNA]</scope>
    <source>
        <strain evidence="2 3">1855-344</strain>
    </source>
</reference>
<keyword evidence="1" id="KW-0175">Coiled coil</keyword>
<organism evidence="2 3">
    <name type="scientific">Pseudomonas kilonensis</name>
    <dbReference type="NCBI Taxonomy" id="132476"/>
    <lineage>
        <taxon>Bacteria</taxon>
        <taxon>Pseudomonadati</taxon>
        <taxon>Pseudomonadota</taxon>
        <taxon>Gammaproteobacteria</taxon>
        <taxon>Pseudomonadales</taxon>
        <taxon>Pseudomonadaceae</taxon>
        <taxon>Pseudomonas</taxon>
    </lineage>
</organism>
<feature type="coiled-coil region" evidence="1">
    <location>
        <begin position="8"/>
        <end position="35"/>
    </location>
</feature>
<dbReference type="OrthoDB" id="6952265at2"/>
<evidence type="ECO:0000313" key="2">
    <source>
        <dbReference type="EMBL" id="KKA06225.1"/>
    </source>
</evidence>
<dbReference type="Proteomes" id="UP000033662">
    <property type="component" value="Unassembled WGS sequence"/>
</dbReference>
<evidence type="ECO:0000256" key="1">
    <source>
        <dbReference type="SAM" id="Coils"/>
    </source>
</evidence>
<comment type="caution">
    <text evidence="2">The sequence shown here is derived from an EMBL/GenBank/DDBJ whole genome shotgun (WGS) entry which is preliminary data.</text>
</comment>
<evidence type="ECO:0000313" key="3">
    <source>
        <dbReference type="Proteomes" id="UP000033662"/>
    </source>
</evidence>
<name>A0A0F4XKA6_9PSED</name>
<proteinExistence type="predicted"/>
<gene>
    <name evidence="2" type="ORF">VP02_18935</name>
</gene>
<dbReference type="AlphaFoldDB" id="A0A0F4XKA6"/>
<dbReference type="PATRIC" id="fig|132476.4.peg.1963"/>
<protein>
    <submittedName>
        <fullName evidence="2">Uncharacterized protein</fullName>
    </submittedName>
</protein>
<sequence>MADIENPSEQLEAHITELKAQYQRLQDDYDDEVLLCTGLLHALANADYGLCEALVKHADCSAERKADALQYIADARAGYG</sequence>